<dbReference type="Proteomes" id="UP000287651">
    <property type="component" value="Unassembled WGS sequence"/>
</dbReference>
<evidence type="ECO:0000313" key="2">
    <source>
        <dbReference type="Proteomes" id="UP000287651"/>
    </source>
</evidence>
<gene>
    <name evidence="1" type="ORF">B296_00020893</name>
</gene>
<evidence type="ECO:0000313" key="1">
    <source>
        <dbReference type="EMBL" id="RRT77404.1"/>
    </source>
</evidence>
<comment type="caution">
    <text evidence="1">The sequence shown here is derived from an EMBL/GenBank/DDBJ whole genome shotgun (WGS) entry which is preliminary data.</text>
</comment>
<dbReference type="EMBL" id="AMZH03001940">
    <property type="protein sequence ID" value="RRT77404.1"/>
    <property type="molecule type" value="Genomic_DNA"/>
</dbReference>
<name>A0A427AMG9_ENSVE</name>
<proteinExistence type="predicted"/>
<organism evidence="1 2">
    <name type="scientific">Ensete ventricosum</name>
    <name type="common">Abyssinian banana</name>
    <name type="synonym">Musa ensete</name>
    <dbReference type="NCBI Taxonomy" id="4639"/>
    <lineage>
        <taxon>Eukaryota</taxon>
        <taxon>Viridiplantae</taxon>
        <taxon>Streptophyta</taxon>
        <taxon>Embryophyta</taxon>
        <taxon>Tracheophyta</taxon>
        <taxon>Spermatophyta</taxon>
        <taxon>Magnoliopsida</taxon>
        <taxon>Liliopsida</taxon>
        <taxon>Zingiberales</taxon>
        <taxon>Musaceae</taxon>
        <taxon>Ensete</taxon>
    </lineage>
</organism>
<sequence length="86" mass="9784">MQMIVLYVECMLGLENDEIGEFLGSTLLAKVVDLLTDLDVSSTLQVNITWEDILQEEHNKGIFEMELEEWEDNMGNDAEVGVKVCF</sequence>
<reference evidence="1 2" key="1">
    <citation type="journal article" date="2014" name="Agronomy (Basel)">
        <title>A Draft Genome Sequence for Ensete ventricosum, the Drought-Tolerant Tree Against Hunger.</title>
        <authorList>
            <person name="Harrison J."/>
            <person name="Moore K.A."/>
            <person name="Paszkiewicz K."/>
            <person name="Jones T."/>
            <person name="Grant M."/>
            <person name="Ambacheew D."/>
            <person name="Muzemil S."/>
            <person name="Studholme D.J."/>
        </authorList>
    </citation>
    <scope>NUCLEOTIDE SEQUENCE [LARGE SCALE GENOMIC DNA]</scope>
</reference>
<protein>
    <submittedName>
        <fullName evidence="1">Uncharacterized protein</fullName>
    </submittedName>
</protein>
<accession>A0A427AMG9</accession>
<dbReference type="AlphaFoldDB" id="A0A427AMG9"/>